<feature type="compositionally biased region" description="Polar residues" evidence="1">
    <location>
        <begin position="134"/>
        <end position="148"/>
    </location>
</feature>
<sequence>MPTNLIASFNKLFVGGGAGKEMRSSVNSHTSRGDNELIEEWPCRDIRRSSKKPSSSINMIVNYTVPLRQDDSGDRARRRSTSRQQHRLHAKTLTIEDHDESSCATTADSSLFNSVNSVDFSCYSLNDMPSIGTTARSTASRNSINTAPGLSRTGVRRGINSSTRALRRRSGTTTLKASGKKSVRFTEEAPSLHTYVPIAPNTHYSAADDDYFREYTLTMARGVIRLLRTEAVRDESFDTLTGLPSAHCLRRFLNHPDIPADEVVGIEDLLADYGVAKARKRLKTSQAKKLLAEQARQIQLGVNDPKLLARSLRKTSSISSNIARCRAAYALAIED</sequence>
<proteinExistence type="predicted"/>
<reference evidence="2" key="1">
    <citation type="submission" date="2021-01" db="EMBL/GenBank/DDBJ databases">
        <authorList>
            <person name="Corre E."/>
            <person name="Pelletier E."/>
            <person name="Niang G."/>
            <person name="Scheremetjew M."/>
            <person name="Finn R."/>
            <person name="Kale V."/>
            <person name="Holt S."/>
            <person name="Cochrane G."/>
            <person name="Meng A."/>
            <person name="Brown T."/>
            <person name="Cohen L."/>
        </authorList>
    </citation>
    <scope>NUCLEOTIDE SEQUENCE</scope>
    <source>
        <strain evidence="2">SM1012Den-03</strain>
    </source>
</reference>
<gene>
    <name evidence="2" type="ORF">SMAR0320_LOCUS17545</name>
</gene>
<organism evidence="2">
    <name type="scientific">Skeletonema marinoi</name>
    <dbReference type="NCBI Taxonomy" id="267567"/>
    <lineage>
        <taxon>Eukaryota</taxon>
        <taxon>Sar</taxon>
        <taxon>Stramenopiles</taxon>
        <taxon>Ochrophyta</taxon>
        <taxon>Bacillariophyta</taxon>
        <taxon>Coscinodiscophyceae</taxon>
        <taxon>Thalassiosirophycidae</taxon>
        <taxon>Thalassiosirales</taxon>
        <taxon>Skeletonemataceae</taxon>
        <taxon>Skeletonema</taxon>
        <taxon>Skeletonema marinoi-dohrnii complex</taxon>
    </lineage>
</organism>
<evidence type="ECO:0000313" key="2">
    <source>
        <dbReference type="EMBL" id="CAD9620157.1"/>
    </source>
</evidence>
<dbReference type="EMBL" id="HBGZ01024744">
    <property type="protein sequence ID" value="CAD9620157.1"/>
    <property type="molecule type" value="Transcribed_RNA"/>
</dbReference>
<accession>A0A7S2LZC2</accession>
<protein>
    <submittedName>
        <fullName evidence="2">Uncharacterized protein</fullName>
    </submittedName>
</protein>
<evidence type="ECO:0000256" key="1">
    <source>
        <dbReference type="SAM" id="MobiDB-lite"/>
    </source>
</evidence>
<feature type="region of interest" description="Disordered" evidence="1">
    <location>
        <begin position="134"/>
        <end position="156"/>
    </location>
</feature>
<name>A0A7S2LZC2_9STRA</name>
<feature type="region of interest" description="Disordered" evidence="1">
    <location>
        <begin position="68"/>
        <end position="99"/>
    </location>
</feature>
<dbReference type="AlphaFoldDB" id="A0A7S2LZC2"/>
<feature type="compositionally biased region" description="Basic residues" evidence="1">
    <location>
        <begin position="76"/>
        <end position="90"/>
    </location>
</feature>